<protein>
    <submittedName>
        <fullName evidence="1">Uncharacterized protein</fullName>
    </submittedName>
</protein>
<evidence type="ECO:0000313" key="2">
    <source>
        <dbReference type="Proteomes" id="UP000054653"/>
    </source>
</evidence>
<dbReference type="EMBL" id="JYDI01000267">
    <property type="protein sequence ID" value="KRY46865.1"/>
    <property type="molecule type" value="Genomic_DNA"/>
</dbReference>
<reference evidence="1 2" key="1">
    <citation type="submission" date="2015-01" db="EMBL/GenBank/DDBJ databases">
        <title>Evolution of Trichinella species and genotypes.</title>
        <authorList>
            <person name="Korhonen P.K."/>
            <person name="Edoardo P."/>
            <person name="Giuseppe L.R."/>
            <person name="Gasser R.B."/>
        </authorList>
    </citation>
    <scope>NUCLEOTIDE SEQUENCE [LARGE SCALE GENOMIC DNA]</scope>
    <source>
        <strain evidence="1">ISS120</strain>
    </source>
</reference>
<dbReference type="AlphaFoldDB" id="A0A0V1CCC9"/>
<gene>
    <name evidence="1" type="ORF">T03_12683</name>
</gene>
<sequence length="85" mass="9348">MATLLCARLKRFEERIDFANSGSHLLEQQQNSSHVDQGSISLEAFRGKTCARNTGVSISPQLEILSHSKENSVDISNRGCSLDVD</sequence>
<comment type="caution">
    <text evidence="1">The sequence shown here is derived from an EMBL/GenBank/DDBJ whole genome shotgun (WGS) entry which is preliminary data.</text>
</comment>
<proteinExistence type="predicted"/>
<accession>A0A0V1CCC9</accession>
<evidence type="ECO:0000313" key="1">
    <source>
        <dbReference type="EMBL" id="KRY46865.1"/>
    </source>
</evidence>
<keyword evidence="2" id="KW-1185">Reference proteome</keyword>
<dbReference type="Proteomes" id="UP000054653">
    <property type="component" value="Unassembled WGS sequence"/>
</dbReference>
<organism evidence="1 2">
    <name type="scientific">Trichinella britovi</name>
    <name type="common">Parasitic roundworm</name>
    <dbReference type="NCBI Taxonomy" id="45882"/>
    <lineage>
        <taxon>Eukaryota</taxon>
        <taxon>Metazoa</taxon>
        <taxon>Ecdysozoa</taxon>
        <taxon>Nematoda</taxon>
        <taxon>Enoplea</taxon>
        <taxon>Dorylaimia</taxon>
        <taxon>Trichinellida</taxon>
        <taxon>Trichinellidae</taxon>
        <taxon>Trichinella</taxon>
    </lineage>
</organism>
<name>A0A0V1CCC9_TRIBR</name>